<evidence type="ECO:0000256" key="2">
    <source>
        <dbReference type="SAM" id="SignalP"/>
    </source>
</evidence>
<geneLocation type="plasmid" evidence="3">
    <name>p1108-emrB</name>
</geneLocation>
<feature type="compositionally biased region" description="Polar residues" evidence="1">
    <location>
        <begin position="22"/>
        <end position="37"/>
    </location>
</feature>
<dbReference type="Proteomes" id="UP000437875">
    <property type="component" value="Unassembled WGS sequence"/>
</dbReference>
<dbReference type="InterPro" id="IPR022073">
    <property type="entry name" value="T4BSS_DotH_IcmK"/>
</dbReference>
<reference evidence="5 6" key="3">
    <citation type="submission" date="2019-10" db="EMBL/GenBank/DDBJ databases">
        <title>Antimicrobial-resistant enteric bacteria are widely distributed amongst people, animals and the environment in northern Tanzania.</title>
        <authorList>
            <person name="Subbiah M."/>
            <person name="Call D.R."/>
        </authorList>
    </citation>
    <scope>NUCLEOTIDE SEQUENCE [LARGE SCALE GENOMIC DNA]</scope>
    <source>
        <strain evidence="5 6">TzEc067</strain>
    </source>
</reference>
<sequence length="315" mass="33108">MPKLLPLTGLLLAVLSGQVLAESTGTGTPGTSAQGTRGSVPASPISGTAPLPGLSPAAQEAAALDSPLTPDEIRELAKRLQATEQALAAPVTSVVPRISSLTVSLSPGASLPVLRLALNNASTVTFQDSTGAPWPLAAPPMNPNEHLFQINYIPDSPVFSVLPRTAWASGNVTVLLKGLEVPVIISLTSGDPDSNISSREIDARLDLRIPRQGPQAAAGPTPPARVALHDETLQAFLDGTPPDGARRLKVRGGPDNLRVWRIGDDLYVRCRAMLRDEFEQTLSSADGTRLWKLPVTPLLTFSVDGRTVTASPELE</sequence>
<gene>
    <name evidence="4" type="ORF">GGB84_004111</name>
    <name evidence="5" type="ORF">GP711_20975</name>
    <name evidence="3" type="ORF">LHLDPJGA_00077</name>
</gene>
<dbReference type="AlphaFoldDB" id="A0A2S1J982"/>
<reference evidence="4" key="1">
    <citation type="journal article" date="2018" name="Genome Biol.">
        <title>SKESA: strategic k-mer extension for scrupulous assemblies.</title>
        <authorList>
            <person name="Souvorov A."/>
            <person name="Agarwala R."/>
            <person name="Lipman D.J."/>
        </authorList>
    </citation>
    <scope>NUCLEOTIDE SEQUENCE [LARGE SCALE GENOMIC DNA]</scope>
    <source>
        <strain evidence="4">1839</strain>
    </source>
</reference>
<proteinExistence type="predicted"/>
<name>A0A2S1J982_ECOLX</name>
<dbReference type="RefSeq" id="WP_019842549.1">
    <property type="nucleotide sequence ID" value="NZ_BFUP01000669.1"/>
</dbReference>
<dbReference type="EMBL" id="DAAYTU010000032">
    <property type="protein sequence ID" value="HAG5772361.1"/>
    <property type="molecule type" value="Genomic_DNA"/>
</dbReference>
<dbReference type="EMBL" id="MG825377">
    <property type="protein sequence ID" value="AWF74979.1"/>
    <property type="molecule type" value="Genomic_DNA"/>
</dbReference>
<feature type="region of interest" description="Disordered" evidence="1">
    <location>
        <begin position="22"/>
        <end position="54"/>
    </location>
</feature>
<protein>
    <submittedName>
        <fullName evidence="4">Conjugal transfer protein</fullName>
    </submittedName>
</protein>
<keyword evidence="3" id="KW-0614">Plasmid</keyword>
<dbReference type="Pfam" id="PF12293">
    <property type="entry name" value="T4BSS_DotH_IcmK"/>
    <property type="match status" value="1"/>
</dbReference>
<dbReference type="EMBL" id="WSGM01000015">
    <property type="protein sequence ID" value="KAE9728755.1"/>
    <property type="molecule type" value="Genomic_DNA"/>
</dbReference>
<accession>A0A2S1J982</accession>
<feature type="signal peptide" evidence="2">
    <location>
        <begin position="1"/>
        <end position="21"/>
    </location>
</feature>
<evidence type="ECO:0000313" key="3">
    <source>
        <dbReference type="EMBL" id="AWF74979.1"/>
    </source>
</evidence>
<evidence type="ECO:0000313" key="6">
    <source>
        <dbReference type="Proteomes" id="UP000437875"/>
    </source>
</evidence>
<evidence type="ECO:0000313" key="4">
    <source>
        <dbReference type="EMBL" id="HAG5772361.1"/>
    </source>
</evidence>
<keyword evidence="2" id="KW-0732">Signal</keyword>
<reference evidence="4" key="4">
    <citation type="submission" date="2020-02" db="EMBL/GenBank/DDBJ databases">
        <authorList>
            <consortium name="NCBI Pathogen Detection Project"/>
        </authorList>
    </citation>
    <scope>NUCLEOTIDE SEQUENCE</scope>
    <source>
        <strain evidence="4">1839</strain>
    </source>
</reference>
<evidence type="ECO:0000256" key="1">
    <source>
        <dbReference type="SAM" id="MobiDB-lite"/>
    </source>
</evidence>
<evidence type="ECO:0000313" key="5">
    <source>
        <dbReference type="EMBL" id="KAE9728755.1"/>
    </source>
</evidence>
<organism evidence="3">
    <name type="scientific">Escherichia coli</name>
    <dbReference type="NCBI Taxonomy" id="562"/>
    <lineage>
        <taxon>Bacteria</taxon>
        <taxon>Pseudomonadati</taxon>
        <taxon>Pseudomonadota</taxon>
        <taxon>Gammaproteobacteria</taxon>
        <taxon>Enterobacterales</taxon>
        <taxon>Enterobacteriaceae</taxon>
        <taxon>Escherichia</taxon>
    </lineage>
</organism>
<feature type="chain" id="PRO_5043159881" evidence="2">
    <location>
        <begin position="22"/>
        <end position="315"/>
    </location>
</feature>
<reference evidence="3" key="2">
    <citation type="submission" date="2018-01" db="EMBL/GenBank/DDBJ databases">
        <title>Prevalence of blaNDM and mcr-1 in Escherichia coli from food in China.</title>
        <authorList>
            <person name="Liu X."/>
            <person name="Li R."/>
            <person name="Chen S."/>
        </authorList>
    </citation>
    <scope>NUCLEOTIDE SEQUENCE</scope>
    <source>
        <strain evidence="3">1108</strain>
        <plasmid evidence="3">p1108-emrB</plasmid>
    </source>
</reference>